<dbReference type="RefSeq" id="WP_108908596.1">
    <property type="nucleotide sequence ID" value="NZ_CP029188.1"/>
</dbReference>
<evidence type="ECO:0000313" key="2">
    <source>
        <dbReference type="Proteomes" id="UP000244900"/>
    </source>
</evidence>
<organism evidence="1 2">
    <name type="scientific">Streptomyces tirandamycinicus</name>
    <dbReference type="NCBI Taxonomy" id="2174846"/>
    <lineage>
        <taxon>Bacteria</taxon>
        <taxon>Bacillati</taxon>
        <taxon>Actinomycetota</taxon>
        <taxon>Actinomycetes</taxon>
        <taxon>Kitasatosporales</taxon>
        <taxon>Streptomycetaceae</taxon>
        <taxon>Streptomyces</taxon>
    </lineage>
</organism>
<sequence>MTFDAPEPLFVWARVRAGELEAVSMIPVLGVSWGRMRPVSLRHAVRRAKVRLFNDGALCESCAGAYGDVPGPCADARRRCSPVRLTIWTGTCEYPLTDDLLTVYPSVSRLRLFARTLGNRTLFSTVEVGAAEWTGSTPEQRHAIMRDVVERLKRSALGEDTAGIRTFIMDGEREIPYPANWTGASADHRRYASPITA</sequence>
<gene>
    <name evidence="1" type="ORF">DDW44_30920</name>
</gene>
<dbReference type="KEGG" id="stir:DDW44_30920"/>
<keyword evidence="2" id="KW-1185">Reference proteome</keyword>
<reference evidence="1 2" key="1">
    <citation type="submission" date="2018-05" db="EMBL/GenBank/DDBJ databases">
        <title>Complete genome sequence of sponge-derived Streptomyces sp. HNM0039.</title>
        <authorList>
            <person name="Huang X."/>
            <person name="Zhou S."/>
        </authorList>
    </citation>
    <scope>NUCLEOTIDE SEQUENCE [LARGE SCALE GENOMIC DNA]</scope>
    <source>
        <strain evidence="1 2">HNM0039</strain>
    </source>
</reference>
<name>A0A2S1T264_9ACTN</name>
<evidence type="ECO:0000313" key="1">
    <source>
        <dbReference type="EMBL" id="AWI32728.1"/>
    </source>
</evidence>
<proteinExistence type="predicted"/>
<dbReference type="OrthoDB" id="9979705at2"/>
<accession>A0A2S1T264</accession>
<dbReference type="EMBL" id="CP029188">
    <property type="protein sequence ID" value="AWI32728.1"/>
    <property type="molecule type" value="Genomic_DNA"/>
</dbReference>
<dbReference type="AlphaFoldDB" id="A0A2S1T264"/>
<dbReference type="Proteomes" id="UP000244900">
    <property type="component" value="Chromosome"/>
</dbReference>
<protein>
    <submittedName>
        <fullName evidence="1">Uncharacterized protein</fullName>
    </submittedName>
</protein>